<dbReference type="Gene3D" id="3.40.50.1110">
    <property type="entry name" value="SGNH hydrolase"/>
    <property type="match status" value="1"/>
</dbReference>
<evidence type="ECO:0000313" key="3">
    <source>
        <dbReference type="Proteomes" id="UP001202831"/>
    </source>
</evidence>
<gene>
    <name evidence="2" type="ORF">L2725_18180</name>
</gene>
<dbReference type="RefSeq" id="WP_249250264.1">
    <property type="nucleotide sequence ID" value="NZ_JAKIKT010000008.1"/>
</dbReference>
<sequence length="260" mass="28203">MRLYLITLVLLAACGGSESQDSVQPDKYPGNPKGPQTNRTIPDNKNHYPYRILIFGNSHTAGIAPLIQTLLNTGLPQHESEVVGAGGGFLSDNLYNQSAINKLKDERWTHVILQGQKYSQSGTRVYPTTAAQIWIARAKEQGATPVLFPEHPQIGNALEARQVHNLHKNIAEQQASCVAPVGLAWDLALEKEPGLRLHADDGNHAAIAGRLLTALVFYEVTSGQSADLLPYIPDVQVDEFTQSLLGQIASEAIQANPACE</sequence>
<name>A0ABT0NC52_9GAMM</name>
<proteinExistence type="predicted"/>
<feature type="region of interest" description="Disordered" evidence="1">
    <location>
        <begin position="17"/>
        <end position="44"/>
    </location>
</feature>
<evidence type="ECO:0000256" key="1">
    <source>
        <dbReference type="SAM" id="MobiDB-lite"/>
    </source>
</evidence>
<dbReference type="Proteomes" id="UP001202831">
    <property type="component" value="Unassembled WGS sequence"/>
</dbReference>
<dbReference type="InterPro" id="IPR036514">
    <property type="entry name" value="SGNH_hydro_sf"/>
</dbReference>
<organism evidence="2 3">
    <name type="scientific">Shewanella corallii</name>
    <dbReference type="NCBI Taxonomy" id="560080"/>
    <lineage>
        <taxon>Bacteria</taxon>
        <taxon>Pseudomonadati</taxon>
        <taxon>Pseudomonadota</taxon>
        <taxon>Gammaproteobacteria</taxon>
        <taxon>Alteromonadales</taxon>
        <taxon>Shewanellaceae</taxon>
        <taxon>Shewanella</taxon>
    </lineage>
</organism>
<accession>A0ABT0NC52</accession>
<keyword evidence="3" id="KW-1185">Reference proteome</keyword>
<evidence type="ECO:0008006" key="4">
    <source>
        <dbReference type="Google" id="ProtNLM"/>
    </source>
</evidence>
<feature type="compositionally biased region" description="Polar residues" evidence="1">
    <location>
        <begin position="34"/>
        <end position="43"/>
    </location>
</feature>
<protein>
    <recommendedName>
        <fullName evidence="4">SGNH/GDSL hydrolase family protein</fullName>
    </recommendedName>
</protein>
<dbReference type="EMBL" id="JAKIKT010000008">
    <property type="protein sequence ID" value="MCL2915685.1"/>
    <property type="molecule type" value="Genomic_DNA"/>
</dbReference>
<reference evidence="2 3" key="1">
    <citation type="submission" date="2022-01" db="EMBL/GenBank/DDBJ databases">
        <title>Whole genome-based taxonomy of the Shewanellaceae.</title>
        <authorList>
            <person name="Martin-Rodriguez A.J."/>
        </authorList>
    </citation>
    <scope>NUCLEOTIDE SEQUENCE [LARGE SCALE GENOMIC DNA]</scope>
    <source>
        <strain evidence="2 3">DSM 21332</strain>
    </source>
</reference>
<evidence type="ECO:0000313" key="2">
    <source>
        <dbReference type="EMBL" id="MCL2915685.1"/>
    </source>
</evidence>
<comment type="caution">
    <text evidence="2">The sequence shown here is derived from an EMBL/GenBank/DDBJ whole genome shotgun (WGS) entry which is preliminary data.</text>
</comment>